<evidence type="ECO:0000313" key="7">
    <source>
        <dbReference type="EMBL" id="KAK8489405.1"/>
    </source>
</evidence>
<dbReference type="PANTHER" id="PTHR48041">
    <property type="entry name" value="ABC TRANSPORTER G FAMILY MEMBER 28"/>
    <property type="match status" value="1"/>
</dbReference>
<gene>
    <name evidence="7" type="ORF">V6N11_061748</name>
</gene>
<evidence type="ECO:0000259" key="6">
    <source>
        <dbReference type="Pfam" id="PF00005"/>
    </source>
</evidence>
<dbReference type="SUPFAM" id="SSF52540">
    <property type="entry name" value="P-loop containing nucleoside triphosphate hydrolases"/>
    <property type="match status" value="1"/>
</dbReference>
<keyword evidence="5" id="KW-0472">Membrane</keyword>
<reference evidence="7 8" key="1">
    <citation type="journal article" date="2024" name="G3 (Bethesda)">
        <title>Genome assembly of Hibiscus sabdariffa L. provides insights into metabolisms of medicinal natural products.</title>
        <authorList>
            <person name="Kim T."/>
        </authorList>
    </citation>
    <scope>NUCLEOTIDE SEQUENCE [LARGE SCALE GENOMIC DNA]</scope>
    <source>
        <strain evidence="7">TK-2024</strain>
        <tissue evidence="7">Old leaves</tissue>
    </source>
</reference>
<accession>A0ABR2A9U9</accession>
<dbReference type="Pfam" id="PF00005">
    <property type="entry name" value="ABC_tran"/>
    <property type="match status" value="1"/>
</dbReference>
<name>A0ABR2A9U9_9ROSI</name>
<evidence type="ECO:0000256" key="5">
    <source>
        <dbReference type="ARBA" id="ARBA00023136"/>
    </source>
</evidence>
<keyword evidence="3" id="KW-0812">Transmembrane</keyword>
<keyword evidence="2" id="KW-0813">Transport</keyword>
<evidence type="ECO:0000256" key="3">
    <source>
        <dbReference type="ARBA" id="ARBA00022692"/>
    </source>
</evidence>
<dbReference type="Gene3D" id="3.40.50.300">
    <property type="entry name" value="P-loop containing nucleotide triphosphate hydrolases"/>
    <property type="match status" value="1"/>
</dbReference>
<keyword evidence="8" id="KW-1185">Reference proteome</keyword>
<protein>
    <recommendedName>
        <fullName evidence="6">ABC transporter domain-containing protein</fullName>
    </recommendedName>
</protein>
<evidence type="ECO:0000256" key="4">
    <source>
        <dbReference type="ARBA" id="ARBA00022989"/>
    </source>
</evidence>
<dbReference type="PANTHER" id="PTHR48041:SF56">
    <property type="entry name" value="ABC TRANSPORTER G FAMILY MEMBER 25"/>
    <property type="match status" value="1"/>
</dbReference>
<feature type="domain" description="ABC transporter" evidence="6">
    <location>
        <begin position="7"/>
        <end position="109"/>
    </location>
</feature>
<comment type="subcellular location">
    <subcellularLocation>
        <location evidence="1">Membrane</location>
        <topology evidence="1">Multi-pass membrane protein</topology>
    </subcellularLocation>
</comment>
<comment type="caution">
    <text evidence="7">The sequence shown here is derived from an EMBL/GenBank/DDBJ whole genome shotgun (WGS) entry which is preliminary data.</text>
</comment>
<evidence type="ECO:0000313" key="8">
    <source>
        <dbReference type="Proteomes" id="UP001396334"/>
    </source>
</evidence>
<dbReference type="InterPro" id="IPR027417">
    <property type="entry name" value="P-loop_NTPase"/>
</dbReference>
<keyword evidence="4" id="KW-1133">Transmembrane helix</keyword>
<dbReference type="EMBL" id="JBBPBN010000315">
    <property type="protein sequence ID" value="KAK8489405.1"/>
    <property type="molecule type" value="Genomic_DNA"/>
</dbReference>
<evidence type="ECO:0000256" key="1">
    <source>
        <dbReference type="ARBA" id="ARBA00004141"/>
    </source>
</evidence>
<sequence>MLANNRKPTKQIAKRTRFISQEDVLYPHLKVWETLVFCSLLRLPKTLSTKEKIYVAETVMSEVGLLKCENTIIGNSFVLGVSSEEQKRVSIAHEMLINPSMLILDEPTSGLDSTVMHHLVSILGVLT</sequence>
<proteinExistence type="predicted"/>
<evidence type="ECO:0000256" key="2">
    <source>
        <dbReference type="ARBA" id="ARBA00022448"/>
    </source>
</evidence>
<dbReference type="InterPro" id="IPR050352">
    <property type="entry name" value="ABCG_transporters"/>
</dbReference>
<dbReference type="Proteomes" id="UP001396334">
    <property type="component" value="Unassembled WGS sequence"/>
</dbReference>
<organism evidence="7 8">
    <name type="scientific">Hibiscus sabdariffa</name>
    <name type="common">roselle</name>
    <dbReference type="NCBI Taxonomy" id="183260"/>
    <lineage>
        <taxon>Eukaryota</taxon>
        <taxon>Viridiplantae</taxon>
        <taxon>Streptophyta</taxon>
        <taxon>Embryophyta</taxon>
        <taxon>Tracheophyta</taxon>
        <taxon>Spermatophyta</taxon>
        <taxon>Magnoliopsida</taxon>
        <taxon>eudicotyledons</taxon>
        <taxon>Gunneridae</taxon>
        <taxon>Pentapetalae</taxon>
        <taxon>rosids</taxon>
        <taxon>malvids</taxon>
        <taxon>Malvales</taxon>
        <taxon>Malvaceae</taxon>
        <taxon>Malvoideae</taxon>
        <taxon>Hibiscus</taxon>
    </lineage>
</organism>
<dbReference type="InterPro" id="IPR003439">
    <property type="entry name" value="ABC_transporter-like_ATP-bd"/>
</dbReference>